<name>A0A923LDW9_9FIRM</name>
<evidence type="ECO:0000313" key="3">
    <source>
        <dbReference type="Proteomes" id="UP000649345"/>
    </source>
</evidence>
<feature type="transmembrane region" description="Helical" evidence="1">
    <location>
        <begin position="526"/>
        <end position="545"/>
    </location>
</feature>
<dbReference type="AlphaFoldDB" id="A0A923LDW9"/>
<comment type="caution">
    <text evidence="2">The sequence shown here is derived from an EMBL/GenBank/DDBJ whole genome shotgun (WGS) entry which is preliminary data.</text>
</comment>
<feature type="transmembrane region" description="Helical" evidence="1">
    <location>
        <begin position="142"/>
        <end position="160"/>
    </location>
</feature>
<feature type="transmembrane region" description="Helical" evidence="1">
    <location>
        <begin position="699"/>
        <end position="718"/>
    </location>
</feature>
<accession>A0A923LDW9</accession>
<keyword evidence="1" id="KW-0472">Membrane</keyword>
<sequence length="729" mass="81621">MKKKWILCAVISVLLTGSALLPFGRKNEVWQETLEVSRTEQDRERLTLGEPQKLHRGIYRVTVEYDADSTLHFLSAESGQYPERVGCDGILLERGDREESFQVWVSGKVEDLQVYADYEGSGSLSLSGVEIRELTVGKVHDLVLALFGSSLLFLAVWLRGRMGKLWREDREGFFVIAGLGAVWLLSCIPLLRRDLILGHDSGFHFLRIEGLWRALLGGQFPVRIQPFWLHDYGYPVSIFYGDILLYLPSLLRPLGFSVQAVYKLFTAAVGGLTLLVAYGCLKGMLKDRRIAAAGSALYTLSLYRFANVYVRNAVGEYCAMIFLPLVVYGFWCILSGEKEGKKPWLPLLAGFTGLIETHVISCEFAGLFSVLVCVIFIRRIFQKERFLALCKAAVGTVLINLWFLVPFGDYMLREHVAANTVLQEDSLLNCTIPLGQLFTPFVRWDAAPNSLPARIGLGLILGLVLMAVVLVMGKWKKEERSLRCLAGSCLILAMAALLMTTDLIPWVKLKETALSVLTTIQFPWRLTGFATVLLVFGSCAAVLFVKRQWGRKAALLSMTLLVAGTLAGTGYTAATFLQEREIESCYEERDAVYYVSGGEYLPSDVEFAENAFHPQEPLGEGIQIGSWEKGCLDITVTCENTLDKESMLEVPLLLYRGYEARDTATGEQFPMMRTETGMTAIVLPAGYVGTVEMRFREPWYWRASELVSLLSLSGVVVLRRRNRLPKKRC</sequence>
<dbReference type="Proteomes" id="UP000649345">
    <property type="component" value="Unassembled WGS sequence"/>
</dbReference>
<keyword evidence="1" id="KW-1133">Transmembrane helix</keyword>
<organism evidence="2 3">
    <name type="scientific">Anaerosacchariphilus hominis</name>
    <dbReference type="NCBI Taxonomy" id="2763017"/>
    <lineage>
        <taxon>Bacteria</taxon>
        <taxon>Bacillati</taxon>
        <taxon>Bacillota</taxon>
        <taxon>Clostridia</taxon>
        <taxon>Lachnospirales</taxon>
        <taxon>Lachnospiraceae</taxon>
        <taxon>Anaerosacchariphilus</taxon>
    </lineage>
</organism>
<gene>
    <name evidence="2" type="ORF">H8S44_11225</name>
</gene>
<feature type="transmembrane region" description="Helical" evidence="1">
    <location>
        <begin position="386"/>
        <end position="405"/>
    </location>
</feature>
<feature type="transmembrane region" description="Helical" evidence="1">
    <location>
        <begin position="554"/>
        <end position="574"/>
    </location>
</feature>
<evidence type="ECO:0000313" key="2">
    <source>
        <dbReference type="EMBL" id="MBC5660344.1"/>
    </source>
</evidence>
<feature type="transmembrane region" description="Helical" evidence="1">
    <location>
        <begin position="317"/>
        <end position="336"/>
    </location>
</feature>
<dbReference type="EMBL" id="JACOOR010000006">
    <property type="protein sequence ID" value="MBC5660344.1"/>
    <property type="molecule type" value="Genomic_DNA"/>
</dbReference>
<feature type="transmembrane region" description="Helical" evidence="1">
    <location>
        <begin position="172"/>
        <end position="191"/>
    </location>
</feature>
<protein>
    <recommendedName>
        <fullName evidence="4">Membrane protein 6-pyruvoyl-tetrahydropterin synthase-related domain-containing protein</fullName>
    </recommendedName>
</protein>
<evidence type="ECO:0000256" key="1">
    <source>
        <dbReference type="SAM" id="Phobius"/>
    </source>
</evidence>
<keyword evidence="1" id="KW-0812">Transmembrane</keyword>
<feature type="transmembrane region" description="Helical" evidence="1">
    <location>
        <begin position="260"/>
        <end position="278"/>
    </location>
</feature>
<feature type="transmembrane region" description="Helical" evidence="1">
    <location>
        <begin position="451"/>
        <end position="472"/>
    </location>
</feature>
<feature type="transmembrane region" description="Helical" evidence="1">
    <location>
        <begin position="484"/>
        <end position="506"/>
    </location>
</feature>
<feature type="transmembrane region" description="Helical" evidence="1">
    <location>
        <begin position="348"/>
        <end position="377"/>
    </location>
</feature>
<proteinExistence type="predicted"/>
<keyword evidence="3" id="KW-1185">Reference proteome</keyword>
<dbReference type="RefSeq" id="WP_186872423.1">
    <property type="nucleotide sequence ID" value="NZ_JACOOR010000006.1"/>
</dbReference>
<reference evidence="2" key="1">
    <citation type="submission" date="2020-08" db="EMBL/GenBank/DDBJ databases">
        <title>Genome public.</title>
        <authorList>
            <person name="Liu C."/>
            <person name="Sun Q."/>
        </authorList>
    </citation>
    <scope>NUCLEOTIDE SEQUENCE</scope>
    <source>
        <strain evidence="2">NSJ-68</strain>
    </source>
</reference>
<evidence type="ECO:0008006" key="4">
    <source>
        <dbReference type="Google" id="ProtNLM"/>
    </source>
</evidence>